<evidence type="ECO:0000313" key="2">
    <source>
        <dbReference type="EMBL" id="KAF8694600.1"/>
    </source>
</evidence>
<gene>
    <name evidence="2" type="ORF">HU200_038129</name>
</gene>
<name>A0A835BPF4_9POAL</name>
<feature type="compositionally biased region" description="Basic residues" evidence="1">
    <location>
        <begin position="49"/>
        <end position="59"/>
    </location>
</feature>
<keyword evidence="3" id="KW-1185">Reference proteome</keyword>
<sequence length="106" mass="11749">MADVHPRRRQPLDAMAPPPCAADSQFSTPSGPGSGASSGWPTSAASLRRPGHLCPRHPLQRPDHRRQGERSLHVLWAPVLLLIRLGSLEEITAYDIEDIKEMWPSR</sequence>
<evidence type="ECO:0000256" key="1">
    <source>
        <dbReference type="SAM" id="MobiDB-lite"/>
    </source>
</evidence>
<proteinExistence type="predicted"/>
<feature type="region of interest" description="Disordered" evidence="1">
    <location>
        <begin position="1"/>
        <end position="67"/>
    </location>
</feature>
<dbReference type="EMBL" id="JACEFO010001902">
    <property type="protein sequence ID" value="KAF8694600.1"/>
    <property type="molecule type" value="Genomic_DNA"/>
</dbReference>
<dbReference type="AlphaFoldDB" id="A0A835BPF4"/>
<feature type="compositionally biased region" description="Low complexity" evidence="1">
    <location>
        <begin position="27"/>
        <end position="46"/>
    </location>
</feature>
<dbReference type="Proteomes" id="UP000636709">
    <property type="component" value="Unassembled WGS sequence"/>
</dbReference>
<accession>A0A835BPF4</accession>
<protein>
    <submittedName>
        <fullName evidence="2">Uncharacterized protein</fullName>
    </submittedName>
</protein>
<comment type="caution">
    <text evidence="2">The sequence shown here is derived from an EMBL/GenBank/DDBJ whole genome shotgun (WGS) entry which is preliminary data.</text>
</comment>
<reference evidence="2" key="1">
    <citation type="submission" date="2020-07" db="EMBL/GenBank/DDBJ databases">
        <title>Genome sequence and genetic diversity analysis of an under-domesticated orphan crop, white fonio (Digitaria exilis).</title>
        <authorList>
            <person name="Bennetzen J.L."/>
            <person name="Chen S."/>
            <person name="Ma X."/>
            <person name="Wang X."/>
            <person name="Yssel A.E.J."/>
            <person name="Chaluvadi S.R."/>
            <person name="Johnson M."/>
            <person name="Gangashetty P."/>
            <person name="Hamidou F."/>
            <person name="Sanogo M.D."/>
            <person name="Zwaenepoel A."/>
            <person name="Wallace J."/>
            <person name="Van De Peer Y."/>
            <person name="Van Deynze A."/>
        </authorList>
    </citation>
    <scope>NUCLEOTIDE SEQUENCE</scope>
    <source>
        <tissue evidence="2">Leaves</tissue>
    </source>
</reference>
<evidence type="ECO:0000313" key="3">
    <source>
        <dbReference type="Proteomes" id="UP000636709"/>
    </source>
</evidence>
<organism evidence="2 3">
    <name type="scientific">Digitaria exilis</name>
    <dbReference type="NCBI Taxonomy" id="1010633"/>
    <lineage>
        <taxon>Eukaryota</taxon>
        <taxon>Viridiplantae</taxon>
        <taxon>Streptophyta</taxon>
        <taxon>Embryophyta</taxon>
        <taxon>Tracheophyta</taxon>
        <taxon>Spermatophyta</taxon>
        <taxon>Magnoliopsida</taxon>
        <taxon>Liliopsida</taxon>
        <taxon>Poales</taxon>
        <taxon>Poaceae</taxon>
        <taxon>PACMAD clade</taxon>
        <taxon>Panicoideae</taxon>
        <taxon>Panicodae</taxon>
        <taxon>Paniceae</taxon>
        <taxon>Anthephorinae</taxon>
        <taxon>Digitaria</taxon>
    </lineage>
</organism>